<dbReference type="InterPro" id="IPR053376">
    <property type="entry name" value="Serine_acetyltransferase"/>
</dbReference>
<keyword evidence="7" id="KW-0028">Amino-acid biosynthesis</keyword>
<evidence type="ECO:0000256" key="10">
    <source>
        <dbReference type="ARBA" id="ARBA00023192"/>
    </source>
</evidence>
<dbReference type="SUPFAM" id="SSF51161">
    <property type="entry name" value="Trimeric LpxA-like enzymes"/>
    <property type="match status" value="1"/>
</dbReference>
<dbReference type="InterPro" id="IPR042122">
    <property type="entry name" value="Ser_AcTrfase_N_sf"/>
</dbReference>
<keyword evidence="6" id="KW-0963">Cytoplasm</keyword>
<dbReference type="GO" id="GO:0006535">
    <property type="term" value="P:cysteine biosynthetic process from serine"/>
    <property type="evidence" value="ECO:0007669"/>
    <property type="project" value="InterPro"/>
</dbReference>
<evidence type="ECO:0000256" key="7">
    <source>
        <dbReference type="ARBA" id="ARBA00022605"/>
    </source>
</evidence>
<dbReference type="eggNOG" id="COG1045">
    <property type="taxonomic scope" value="Bacteria"/>
</dbReference>
<sequence length="216" mass="23835">MGLFKMFKEDVDVVFDQDPAARSYVEVILTYSGLHSIWAHRVAHAFYKKKFFFLARVISQLSRFFTGIEIHPGAKIGRRFFIDHGMGVVIGETCEIGDNVTLFQGVTLGGTGKEKGKRHPTLLDNSLVATGAKVLGSITIGESSKVGAGSVVLHDVPHNSTVVGIPGRVVVQDGKKVQQKDLDHHKMPDPVYDRIDQLEKEIKQLQEEVKEAKGVN</sequence>
<evidence type="ECO:0000256" key="11">
    <source>
        <dbReference type="ARBA" id="ARBA00023315"/>
    </source>
</evidence>
<gene>
    <name evidence="15" type="primary">cysE</name>
    <name evidence="15" type="ordered locus">HBHAL_1108</name>
</gene>
<dbReference type="InterPro" id="IPR011004">
    <property type="entry name" value="Trimer_LpxA-like_sf"/>
</dbReference>
<keyword evidence="9" id="KW-0677">Repeat</keyword>
<dbReference type="Gene3D" id="2.160.10.10">
    <property type="entry name" value="Hexapeptide repeat proteins"/>
    <property type="match status" value="1"/>
</dbReference>
<proteinExistence type="inferred from homology"/>
<dbReference type="InterPro" id="IPR005881">
    <property type="entry name" value="Ser_O-AcTrfase"/>
</dbReference>
<comment type="pathway">
    <text evidence="2">Amino-acid biosynthesis; L-cysteine biosynthesis; L-cysteine from L-serine: step 1/2.</text>
</comment>
<evidence type="ECO:0000256" key="9">
    <source>
        <dbReference type="ARBA" id="ARBA00022737"/>
    </source>
</evidence>
<dbReference type="NCBIfam" id="NF041874">
    <property type="entry name" value="EPS_EpsC"/>
    <property type="match status" value="1"/>
</dbReference>
<dbReference type="HOGENOM" id="CLU_051638_10_1_9"/>
<evidence type="ECO:0000256" key="6">
    <source>
        <dbReference type="ARBA" id="ARBA00022490"/>
    </source>
</evidence>
<dbReference type="KEGG" id="hhd:HBHAL_1108"/>
<reference evidence="15 16" key="1">
    <citation type="journal article" date="2013" name="Environ. Microbiol.">
        <title>Chloride and organic osmolytes: a hybrid strategy to cope with elevated salinities by the moderately halophilic, chloride-dependent bacterium Halobacillus halophilus.</title>
        <authorList>
            <person name="Saum S.H."/>
            <person name="Pfeiffer F."/>
            <person name="Palm P."/>
            <person name="Rampp M."/>
            <person name="Schuster S.C."/>
            <person name="Muller V."/>
            <person name="Oesterhelt D."/>
        </authorList>
    </citation>
    <scope>NUCLEOTIDE SEQUENCE [LARGE SCALE GENOMIC DNA]</scope>
    <source>
        <strain evidence="16">ATCC 35676 / DSM 2266 / JCM 20832 / KCTC 3685 / LMG 17431 / NBRC 102448 / NCIMB 2269</strain>
    </source>
</reference>
<evidence type="ECO:0000256" key="5">
    <source>
        <dbReference type="ARBA" id="ARBA00018522"/>
    </source>
</evidence>
<dbReference type="EMBL" id="HE717023">
    <property type="protein sequence ID" value="CCG43489.1"/>
    <property type="molecule type" value="Genomic_DNA"/>
</dbReference>
<evidence type="ECO:0000256" key="14">
    <source>
        <dbReference type="PIRNR" id="PIRNR000441"/>
    </source>
</evidence>
<comment type="catalytic activity">
    <reaction evidence="12 14">
        <text>L-serine + acetyl-CoA = O-acetyl-L-serine + CoA</text>
        <dbReference type="Rhea" id="RHEA:24560"/>
        <dbReference type="ChEBI" id="CHEBI:33384"/>
        <dbReference type="ChEBI" id="CHEBI:57287"/>
        <dbReference type="ChEBI" id="CHEBI:57288"/>
        <dbReference type="ChEBI" id="CHEBI:58340"/>
        <dbReference type="EC" id="2.3.1.30"/>
    </reaction>
</comment>
<dbReference type="InterPro" id="IPR018357">
    <property type="entry name" value="Hexapep_transf_CS"/>
</dbReference>
<keyword evidence="8 14" id="KW-0808">Transferase</keyword>
<dbReference type="GO" id="GO:0009001">
    <property type="term" value="F:serine O-acetyltransferase activity"/>
    <property type="evidence" value="ECO:0007669"/>
    <property type="project" value="UniProtKB-EC"/>
</dbReference>
<evidence type="ECO:0000256" key="12">
    <source>
        <dbReference type="ARBA" id="ARBA00049486"/>
    </source>
</evidence>
<keyword evidence="11 14" id="KW-0012">Acyltransferase</keyword>
<keyword evidence="10" id="KW-0198">Cysteine biosynthesis</keyword>
<organism evidence="15 16">
    <name type="scientific">Halobacillus halophilus (strain ATCC 35676 / DSM 2266 / JCM 20832 / KCTC 3685 / LMG 17431 / NBRC 102448 / NCIMB 2269)</name>
    <name type="common">Sporosarcina halophila</name>
    <dbReference type="NCBI Taxonomy" id="866895"/>
    <lineage>
        <taxon>Bacteria</taxon>
        <taxon>Bacillati</taxon>
        <taxon>Bacillota</taxon>
        <taxon>Bacilli</taxon>
        <taxon>Bacillales</taxon>
        <taxon>Bacillaceae</taxon>
        <taxon>Halobacillus</taxon>
    </lineage>
</organism>
<dbReference type="FunFam" id="2.160.10.10:FF:000007">
    <property type="entry name" value="Serine acetyltransferase"/>
    <property type="match status" value="1"/>
</dbReference>
<dbReference type="NCBIfam" id="TIGR01172">
    <property type="entry name" value="cysE"/>
    <property type="match status" value="1"/>
</dbReference>
<dbReference type="PANTHER" id="PTHR42811">
    <property type="entry name" value="SERINE ACETYLTRANSFERASE"/>
    <property type="match status" value="1"/>
</dbReference>
<dbReference type="PROSITE" id="PS00101">
    <property type="entry name" value="HEXAPEP_TRANSFERASES"/>
    <property type="match status" value="1"/>
</dbReference>
<comment type="function">
    <text evidence="13">Catalyzes the acetylation of serine by acetyl-CoA to produce O-acetylserine (OAS).</text>
</comment>
<dbReference type="PIRSF" id="PIRSF000441">
    <property type="entry name" value="CysE"/>
    <property type="match status" value="1"/>
</dbReference>
<dbReference type="CDD" id="cd03354">
    <property type="entry name" value="LbH_SAT"/>
    <property type="match status" value="1"/>
</dbReference>
<comment type="similarity">
    <text evidence="3 14">Belongs to the transferase hexapeptide repeat family.</text>
</comment>
<dbReference type="PATRIC" id="fig|866895.3.peg.110"/>
<dbReference type="FunFam" id="1.10.3130.10:FF:000002">
    <property type="entry name" value="Serine acetyltransferase"/>
    <property type="match status" value="1"/>
</dbReference>
<evidence type="ECO:0000256" key="1">
    <source>
        <dbReference type="ARBA" id="ARBA00004496"/>
    </source>
</evidence>
<dbReference type="Proteomes" id="UP000007397">
    <property type="component" value="Chromosome"/>
</dbReference>
<dbReference type="STRING" id="866895.HBHAL_1108"/>
<protein>
    <recommendedName>
        <fullName evidence="5 14">Serine acetyltransferase</fullName>
        <ecNumber evidence="4 14">2.3.1.30</ecNumber>
    </recommendedName>
</protein>
<evidence type="ECO:0000313" key="15">
    <source>
        <dbReference type="EMBL" id="CCG43489.1"/>
    </source>
</evidence>
<evidence type="ECO:0000256" key="13">
    <source>
        <dbReference type="ARBA" id="ARBA00053848"/>
    </source>
</evidence>
<dbReference type="InterPro" id="IPR045304">
    <property type="entry name" value="LbH_SAT"/>
</dbReference>
<accession>I0JH71</accession>
<keyword evidence="16" id="KW-1185">Reference proteome</keyword>
<name>I0JH71_HALH3</name>
<evidence type="ECO:0000256" key="8">
    <source>
        <dbReference type="ARBA" id="ARBA00022679"/>
    </source>
</evidence>
<evidence type="ECO:0000256" key="2">
    <source>
        <dbReference type="ARBA" id="ARBA00004876"/>
    </source>
</evidence>
<dbReference type="EC" id="2.3.1.30" evidence="4 14"/>
<evidence type="ECO:0000313" key="16">
    <source>
        <dbReference type="Proteomes" id="UP000007397"/>
    </source>
</evidence>
<evidence type="ECO:0000256" key="4">
    <source>
        <dbReference type="ARBA" id="ARBA00013266"/>
    </source>
</evidence>
<dbReference type="UniPathway" id="UPA00136">
    <property type="reaction ID" value="UER00199"/>
</dbReference>
<evidence type="ECO:0000256" key="3">
    <source>
        <dbReference type="ARBA" id="ARBA00007274"/>
    </source>
</evidence>
<dbReference type="Gene3D" id="1.10.3130.10">
    <property type="entry name" value="serine acetyltransferase, domain 1"/>
    <property type="match status" value="1"/>
</dbReference>
<dbReference type="AlphaFoldDB" id="I0JH71"/>
<comment type="subcellular location">
    <subcellularLocation>
        <location evidence="1">Cytoplasm</location>
    </subcellularLocation>
</comment>
<dbReference type="GO" id="GO:0005737">
    <property type="term" value="C:cytoplasm"/>
    <property type="evidence" value="ECO:0007669"/>
    <property type="project" value="UniProtKB-SubCell"/>
</dbReference>
<dbReference type="RefSeq" id="WP_014641399.1">
    <property type="nucleotide sequence ID" value="NC_017668.1"/>
</dbReference>